<proteinExistence type="predicted"/>
<sequence>MILLQQLLTAATRVTRESNFDKQELEAAALAVCQYLAVESAHPSTPVFEECNLRVKLLPLLQAYSILDLQK</sequence>
<dbReference type="Proteomes" id="UP000827872">
    <property type="component" value="Linkage Group LG04"/>
</dbReference>
<keyword evidence="2" id="KW-1185">Reference proteome</keyword>
<accession>A0ACB8FIN5</accession>
<protein>
    <submittedName>
        <fullName evidence="1">E3 ubiquitin-protein ligase herc2</fullName>
    </submittedName>
</protein>
<evidence type="ECO:0000313" key="2">
    <source>
        <dbReference type="Proteomes" id="UP000827872"/>
    </source>
</evidence>
<evidence type="ECO:0000313" key="1">
    <source>
        <dbReference type="EMBL" id="KAH8005211.1"/>
    </source>
</evidence>
<reference evidence="1" key="1">
    <citation type="submission" date="2021-08" db="EMBL/GenBank/DDBJ databases">
        <title>The first chromosome-level gecko genome reveals the dynamic sex chromosomes of Neotropical dwarf geckos (Sphaerodactylidae: Sphaerodactylus).</title>
        <authorList>
            <person name="Pinto B.J."/>
            <person name="Keating S.E."/>
            <person name="Gamble T."/>
        </authorList>
    </citation>
    <scope>NUCLEOTIDE SEQUENCE</scope>
    <source>
        <strain evidence="1">TG3544</strain>
    </source>
</reference>
<dbReference type="EMBL" id="CM037617">
    <property type="protein sequence ID" value="KAH8005211.1"/>
    <property type="molecule type" value="Genomic_DNA"/>
</dbReference>
<name>A0ACB8FIN5_9SAUR</name>
<gene>
    <name evidence="1" type="primary">HERC2_2</name>
    <name evidence="1" type="ORF">K3G42_024997</name>
</gene>
<organism evidence="1 2">
    <name type="scientific">Sphaerodactylus townsendi</name>
    <dbReference type="NCBI Taxonomy" id="933632"/>
    <lineage>
        <taxon>Eukaryota</taxon>
        <taxon>Metazoa</taxon>
        <taxon>Chordata</taxon>
        <taxon>Craniata</taxon>
        <taxon>Vertebrata</taxon>
        <taxon>Euteleostomi</taxon>
        <taxon>Lepidosauria</taxon>
        <taxon>Squamata</taxon>
        <taxon>Bifurcata</taxon>
        <taxon>Gekkota</taxon>
        <taxon>Sphaerodactylidae</taxon>
        <taxon>Sphaerodactylus</taxon>
    </lineage>
</organism>
<comment type="caution">
    <text evidence="1">The sequence shown here is derived from an EMBL/GenBank/DDBJ whole genome shotgun (WGS) entry which is preliminary data.</text>
</comment>